<dbReference type="Gene3D" id="3.40.50.1000">
    <property type="entry name" value="HAD superfamily/HAD-like"/>
    <property type="match status" value="1"/>
</dbReference>
<gene>
    <name evidence="1" type="ORF">LQE99_07080</name>
</gene>
<dbReference type="InterPro" id="IPR023214">
    <property type="entry name" value="HAD_sf"/>
</dbReference>
<name>A0ABS9R6V3_9FIRM</name>
<dbReference type="NCBIfam" id="TIGR00099">
    <property type="entry name" value="Cof-subfamily"/>
    <property type="match status" value="1"/>
</dbReference>
<dbReference type="PROSITE" id="PS01228">
    <property type="entry name" value="COF_1"/>
    <property type="match status" value="1"/>
</dbReference>
<dbReference type="GO" id="GO:0016787">
    <property type="term" value="F:hydrolase activity"/>
    <property type="evidence" value="ECO:0007669"/>
    <property type="project" value="UniProtKB-KW"/>
</dbReference>
<dbReference type="RefSeq" id="WP_117452775.1">
    <property type="nucleotide sequence ID" value="NZ_JAKVPQ010000004.1"/>
</dbReference>
<dbReference type="Pfam" id="PF08282">
    <property type="entry name" value="Hydrolase_3"/>
    <property type="match status" value="1"/>
</dbReference>
<reference evidence="1 2" key="1">
    <citation type="submission" date="2022-02" db="EMBL/GenBank/DDBJ databases">
        <title>Genome of Erysipelotrichaceae sp. nov. NSJ-176 isolated from human feces.</title>
        <authorList>
            <person name="Abdugheni R."/>
        </authorList>
    </citation>
    <scope>NUCLEOTIDE SEQUENCE [LARGE SCALE GENOMIC DNA]</scope>
    <source>
        <strain evidence="1 2">NSJ-176</strain>
    </source>
</reference>
<accession>A0ABS9R6V3</accession>
<dbReference type="NCBIfam" id="TIGR01484">
    <property type="entry name" value="HAD-SF-IIB"/>
    <property type="match status" value="1"/>
</dbReference>
<dbReference type="EMBL" id="JAKVPQ010000004">
    <property type="protein sequence ID" value="MCH4284893.1"/>
    <property type="molecule type" value="Genomic_DNA"/>
</dbReference>
<dbReference type="PROSITE" id="PS01229">
    <property type="entry name" value="COF_2"/>
    <property type="match status" value="1"/>
</dbReference>
<dbReference type="Gene3D" id="3.30.1240.10">
    <property type="match status" value="1"/>
</dbReference>
<evidence type="ECO:0000313" key="2">
    <source>
        <dbReference type="Proteomes" id="UP001202402"/>
    </source>
</evidence>
<dbReference type="PANTHER" id="PTHR10000">
    <property type="entry name" value="PHOSPHOSERINE PHOSPHATASE"/>
    <property type="match status" value="1"/>
</dbReference>
<protein>
    <submittedName>
        <fullName evidence="1">Cof-type HAD-IIB family hydrolase</fullName>
    </submittedName>
</protein>
<sequence length="262" mass="30269">MKDKIKAIFFDVDGTLYSHRFHDIPESTKETMIKLKQQGYKIGISTSRCRYETKNLPRFFREFPFDAAFYDGGALVMEKDQMIHKAPIDKNALKKLLQMAEKDQIPLRYSTVEGDHFAYPCDWQIKDNFFKLYLNMPIVKPYEGEDVFNVLAYPKTKEHLEKIYSMHEEVNIVEHGDKTMEITAQHIDKSKGVAIMADRWNLTMDEIACFGDGYNDIEMLKYAGLGIAMGNGKDALKEVADIVCDAIDDDGIYKICRELQFI</sequence>
<organism evidence="1 2">
    <name type="scientific">Amedibacillus hominis</name>
    <dbReference type="NCBI Taxonomy" id="2897776"/>
    <lineage>
        <taxon>Bacteria</taxon>
        <taxon>Bacillati</taxon>
        <taxon>Bacillota</taxon>
        <taxon>Erysipelotrichia</taxon>
        <taxon>Erysipelotrichales</taxon>
        <taxon>Erysipelotrichaceae</taxon>
        <taxon>Amedibacillus</taxon>
    </lineage>
</organism>
<comment type="caution">
    <text evidence="1">The sequence shown here is derived from an EMBL/GenBank/DDBJ whole genome shotgun (WGS) entry which is preliminary data.</text>
</comment>
<dbReference type="SFLD" id="SFLDS00003">
    <property type="entry name" value="Haloacid_Dehalogenase"/>
    <property type="match status" value="1"/>
</dbReference>
<keyword evidence="2" id="KW-1185">Reference proteome</keyword>
<dbReference type="InterPro" id="IPR006379">
    <property type="entry name" value="HAD-SF_hydro_IIB"/>
</dbReference>
<dbReference type="InterPro" id="IPR000150">
    <property type="entry name" value="Cof"/>
</dbReference>
<keyword evidence="1" id="KW-0378">Hydrolase</keyword>
<dbReference type="InterPro" id="IPR036412">
    <property type="entry name" value="HAD-like_sf"/>
</dbReference>
<evidence type="ECO:0000313" key="1">
    <source>
        <dbReference type="EMBL" id="MCH4284893.1"/>
    </source>
</evidence>
<dbReference type="SFLD" id="SFLDG01140">
    <property type="entry name" value="C2.B:_Phosphomannomutase_and_P"/>
    <property type="match status" value="1"/>
</dbReference>
<dbReference type="SUPFAM" id="SSF56784">
    <property type="entry name" value="HAD-like"/>
    <property type="match status" value="1"/>
</dbReference>
<dbReference type="PANTHER" id="PTHR10000:SF25">
    <property type="entry name" value="PHOSPHATASE YKRA-RELATED"/>
    <property type="match status" value="1"/>
</dbReference>
<dbReference type="Proteomes" id="UP001202402">
    <property type="component" value="Unassembled WGS sequence"/>
</dbReference>
<proteinExistence type="predicted"/>